<feature type="transmembrane region" description="Helical" evidence="7">
    <location>
        <begin position="194"/>
        <end position="212"/>
    </location>
</feature>
<feature type="domain" description="Major facilitator superfamily (MFS) profile" evidence="8">
    <location>
        <begin position="39"/>
        <end position="442"/>
    </location>
</feature>
<keyword evidence="10" id="KW-1185">Reference proteome</keyword>
<feature type="transmembrane region" description="Helical" evidence="7">
    <location>
        <begin position="308"/>
        <end position="326"/>
    </location>
</feature>
<name>A0A4R6I2R6_9GAMM</name>
<evidence type="ECO:0000259" key="8">
    <source>
        <dbReference type="PROSITE" id="PS50850"/>
    </source>
</evidence>
<dbReference type="GO" id="GO:0015112">
    <property type="term" value="F:nitrate transmembrane transporter activity"/>
    <property type="evidence" value="ECO:0007669"/>
    <property type="project" value="InterPro"/>
</dbReference>
<protein>
    <submittedName>
        <fullName evidence="9">NNP family nitrate/nitrite transporter-like MFS transporter</fullName>
    </submittedName>
</protein>
<evidence type="ECO:0000256" key="2">
    <source>
        <dbReference type="ARBA" id="ARBA00008432"/>
    </source>
</evidence>
<feature type="transmembrane region" description="Helical" evidence="7">
    <location>
        <begin position="246"/>
        <end position="264"/>
    </location>
</feature>
<evidence type="ECO:0000256" key="7">
    <source>
        <dbReference type="SAM" id="Phobius"/>
    </source>
</evidence>
<evidence type="ECO:0000256" key="1">
    <source>
        <dbReference type="ARBA" id="ARBA00004141"/>
    </source>
</evidence>
<dbReference type="GO" id="GO:0016020">
    <property type="term" value="C:membrane"/>
    <property type="evidence" value="ECO:0007669"/>
    <property type="project" value="UniProtKB-SubCell"/>
</dbReference>
<evidence type="ECO:0000256" key="6">
    <source>
        <dbReference type="ARBA" id="ARBA00023136"/>
    </source>
</evidence>
<dbReference type="Gene3D" id="1.20.1250.20">
    <property type="entry name" value="MFS general substrate transporter like domains"/>
    <property type="match status" value="2"/>
</dbReference>
<dbReference type="InterPro" id="IPR020846">
    <property type="entry name" value="MFS_dom"/>
</dbReference>
<dbReference type="CDD" id="cd17341">
    <property type="entry name" value="MFS_NRT2_like"/>
    <property type="match status" value="1"/>
</dbReference>
<reference evidence="9 10" key="1">
    <citation type="submission" date="2019-03" db="EMBL/GenBank/DDBJ databases">
        <title>Freshwater and sediment microbial communities from various areas in North America, analyzing microbe dynamics in response to fracking.</title>
        <authorList>
            <person name="Lamendella R."/>
        </authorList>
    </citation>
    <scope>NUCLEOTIDE SEQUENCE [LARGE SCALE GENOMIC DNA]</scope>
    <source>
        <strain evidence="9 10">1_TX</strain>
    </source>
</reference>
<accession>A0A4R6I2R6</accession>
<feature type="transmembrane region" description="Helical" evidence="7">
    <location>
        <begin position="106"/>
        <end position="124"/>
    </location>
</feature>
<keyword evidence="3 7" id="KW-0812">Transmembrane</keyword>
<dbReference type="GO" id="GO:0042128">
    <property type="term" value="P:nitrate assimilation"/>
    <property type="evidence" value="ECO:0007669"/>
    <property type="project" value="UniProtKB-KW"/>
</dbReference>
<dbReference type="EMBL" id="SNWH01000002">
    <property type="protein sequence ID" value="TDO15268.1"/>
    <property type="molecule type" value="Genomic_DNA"/>
</dbReference>
<comment type="caution">
    <text evidence="9">The sequence shown here is derived from an EMBL/GenBank/DDBJ whole genome shotgun (WGS) entry which is preliminary data.</text>
</comment>
<dbReference type="PROSITE" id="PS50850">
    <property type="entry name" value="MFS"/>
    <property type="match status" value="1"/>
</dbReference>
<keyword evidence="6 7" id="KW-0472">Membrane</keyword>
<dbReference type="Pfam" id="PF07690">
    <property type="entry name" value="MFS_1"/>
    <property type="match status" value="1"/>
</dbReference>
<evidence type="ECO:0000256" key="3">
    <source>
        <dbReference type="ARBA" id="ARBA00022692"/>
    </source>
</evidence>
<dbReference type="InterPro" id="IPR036259">
    <property type="entry name" value="MFS_trans_sf"/>
</dbReference>
<dbReference type="PANTHER" id="PTHR23515">
    <property type="entry name" value="HIGH-AFFINITY NITRATE TRANSPORTER 2.3"/>
    <property type="match status" value="1"/>
</dbReference>
<feature type="transmembrane region" description="Helical" evidence="7">
    <location>
        <begin position="40"/>
        <end position="63"/>
    </location>
</feature>
<dbReference type="AlphaFoldDB" id="A0A4R6I2R6"/>
<organism evidence="9 10">
    <name type="scientific">Halomonas ventosae</name>
    <dbReference type="NCBI Taxonomy" id="229007"/>
    <lineage>
        <taxon>Bacteria</taxon>
        <taxon>Pseudomonadati</taxon>
        <taxon>Pseudomonadota</taxon>
        <taxon>Gammaproteobacteria</taxon>
        <taxon>Oceanospirillales</taxon>
        <taxon>Halomonadaceae</taxon>
        <taxon>Halomonas</taxon>
    </lineage>
</organism>
<sequence length="475" mass="52456">MQVKVFRRVSTTLNSTIHASSEGNTMKHLEGVTRPQQYRALGLSTLAFTTCFAVWTIFSIIGVQIQRDLGLNETQFGILIATPILTGSISRIFLGIWTEQFGGRRVFSLLMLITAACVFMLSYVETYAMFLVAALGVGLAGGSFIVGIAYTSYWFEKEKQGTALGIFGAGNAGAAVTNFGAPFLLLALGWEQTAVVYAIVLTVVAVGFWVFSKEDPLTRARRGQGGKGSSTREQLEPLRHLQVWRFALYYFFVFGAFVALASYLPRYYVGAYDVSIAVAGSLAALYTLPASVFRALGGWMSDRYGARAIMYLTFIASLVCLFFLAYPETRYVVQGKEGEIAFTLAMPLWGVVMLTVLLGFFMSLGKAAVYKHIPVYYPENVGSVGGLVGMIGGLGGFFLPILFGVVLDLTGIWTSSYMVLFVLVAISLTWMHGAIRRMERRRVPELGEERYRYLPEIQEPAEAYAKHKRTHQTQE</sequence>
<feature type="transmembrane region" description="Helical" evidence="7">
    <location>
        <begin position="75"/>
        <end position="94"/>
    </location>
</feature>
<evidence type="ECO:0000313" key="10">
    <source>
        <dbReference type="Proteomes" id="UP000295150"/>
    </source>
</evidence>
<keyword evidence="5" id="KW-0534">Nitrate assimilation</keyword>
<feature type="transmembrane region" description="Helical" evidence="7">
    <location>
        <begin position="381"/>
        <end position="406"/>
    </location>
</feature>
<dbReference type="InterPro" id="IPR011701">
    <property type="entry name" value="MFS"/>
</dbReference>
<evidence type="ECO:0000313" key="9">
    <source>
        <dbReference type="EMBL" id="TDO15268.1"/>
    </source>
</evidence>
<comment type="subcellular location">
    <subcellularLocation>
        <location evidence="1">Membrane</location>
        <topology evidence="1">Multi-pass membrane protein</topology>
    </subcellularLocation>
</comment>
<dbReference type="InterPro" id="IPR044772">
    <property type="entry name" value="NO3_transporter"/>
</dbReference>
<dbReference type="Proteomes" id="UP000295150">
    <property type="component" value="Unassembled WGS sequence"/>
</dbReference>
<feature type="transmembrane region" description="Helical" evidence="7">
    <location>
        <begin position="346"/>
        <end position="369"/>
    </location>
</feature>
<feature type="transmembrane region" description="Helical" evidence="7">
    <location>
        <begin position="163"/>
        <end position="188"/>
    </location>
</feature>
<comment type="similarity">
    <text evidence="2">Belongs to the major facilitator superfamily. Nitrate/nitrite porter (TC 2.A.1.8) family.</text>
</comment>
<keyword evidence="4 7" id="KW-1133">Transmembrane helix</keyword>
<gene>
    <name evidence="9" type="ORF">DFO68_10299</name>
</gene>
<dbReference type="SUPFAM" id="SSF103473">
    <property type="entry name" value="MFS general substrate transporter"/>
    <property type="match status" value="1"/>
</dbReference>
<evidence type="ECO:0000256" key="4">
    <source>
        <dbReference type="ARBA" id="ARBA00022989"/>
    </source>
</evidence>
<feature type="transmembrane region" description="Helical" evidence="7">
    <location>
        <begin position="130"/>
        <end position="151"/>
    </location>
</feature>
<evidence type="ECO:0000256" key="5">
    <source>
        <dbReference type="ARBA" id="ARBA00023063"/>
    </source>
</evidence>
<feature type="transmembrane region" description="Helical" evidence="7">
    <location>
        <begin position="276"/>
        <end position="296"/>
    </location>
</feature>
<proteinExistence type="inferred from homology"/>
<feature type="transmembrane region" description="Helical" evidence="7">
    <location>
        <begin position="412"/>
        <end position="431"/>
    </location>
</feature>